<evidence type="ECO:0000256" key="2">
    <source>
        <dbReference type="ARBA" id="ARBA00022679"/>
    </source>
</evidence>
<sequence>MTRIIAGTAGGRRLQTPAGAGTRPTSDRVREALFGRLEHLDALDGAALDLYAGSGALGLEAASRGAAPVLLVESDRRAAAVIKANIAALGLTNVSVRAATVERALAGGAPYASDLVLIDPPYAVGEPALASVLQALTDGWLADDALIVVERSSRSPEPTWPAGLSGQDDRKYGETTLWFARAAALGSGS</sequence>
<dbReference type="SUPFAM" id="SSF53335">
    <property type="entry name" value="S-adenosyl-L-methionine-dependent methyltransferases"/>
    <property type="match status" value="1"/>
</dbReference>
<dbReference type="InterPro" id="IPR004398">
    <property type="entry name" value="RNA_MeTrfase_RsmD"/>
</dbReference>
<proteinExistence type="predicted"/>
<reference evidence="5" key="1">
    <citation type="submission" date="2016-10" db="EMBL/GenBank/DDBJ databases">
        <authorList>
            <person name="Varghese N."/>
            <person name="Submissions S."/>
        </authorList>
    </citation>
    <scope>NUCLEOTIDE SEQUENCE [LARGE SCALE GENOMIC DNA]</scope>
    <source>
        <strain evidence="5">DSM 22951</strain>
    </source>
</reference>
<keyword evidence="2 4" id="KW-0808">Transferase</keyword>
<dbReference type="Pfam" id="PF03602">
    <property type="entry name" value="Cons_hypoth95"/>
    <property type="match status" value="1"/>
</dbReference>
<dbReference type="PANTHER" id="PTHR43542:SF1">
    <property type="entry name" value="METHYLTRANSFERASE"/>
    <property type="match status" value="1"/>
</dbReference>
<dbReference type="GO" id="GO:0008168">
    <property type="term" value="F:methyltransferase activity"/>
    <property type="evidence" value="ECO:0007669"/>
    <property type="project" value="UniProtKB-KW"/>
</dbReference>
<dbReference type="EMBL" id="UESZ01000001">
    <property type="protein sequence ID" value="SSA34740.1"/>
    <property type="molecule type" value="Genomic_DNA"/>
</dbReference>
<feature type="region of interest" description="Disordered" evidence="3">
    <location>
        <begin position="1"/>
        <end position="25"/>
    </location>
</feature>
<dbReference type="InterPro" id="IPR029063">
    <property type="entry name" value="SAM-dependent_MTases_sf"/>
</dbReference>
<dbReference type="PIRSF" id="PIRSF004553">
    <property type="entry name" value="CHP00095"/>
    <property type="match status" value="1"/>
</dbReference>
<dbReference type="RefSeq" id="WP_109685542.1">
    <property type="nucleotide sequence ID" value="NZ_QGDN01000001.1"/>
</dbReference>
<dbReference type="PANTHER" id="PTHR43542">
    <property type="entry name" value="METHYLTRANSFERASE"/>
    <property type="match status" value="1"/>
</dbReference>
<keyword evidence="1 4" id="KW-0489">Methyltransferase</keyword>
<dbReference type="Gene3D" id="3.40.50.150">
    <property type="entry name" value="Vaccinia Virus protein VP39"/>
    <property type="match status" value="1"/>
</dbReference>
<dbReference type="OrthoDB" id="9803017at2"/>
<name>A0A2Y8ZQS9_9MICO</name>
<evidence type="ECO:0000313" key="4">
    <source>
        <dbReference type="EMBL" id="SSA34740.1"/>
    </source>
</evidence>
<gene>
    <name evidence="4" type="ORF">SAMN04489750_2065</name>
</gene>
<keyword evidence="5" id="KW-1185">Reference proteome</keyword>
<evidence type="ECO:0000313" key="5">
    <source>
        <dbReference type="Proteomes" id="UP000250028"/>
    </source>
</evidence>
<accession>A0A2Y8ZQS9</accession>
<dbReference type="CDD" id="cd02440">
    <property type="entry name" value="AdoMet_MTases"/>
    <property type="match status" value="1"/>
</dbReference>
<dbReference type="AlphaFoldDB" id="A0A2Y8ZQS9"/>
<dbReference type="Proteomes" id="UP000250028">
    <property type="component" value="Unassembled WGS sequence"/>
</dbReference>
<organism evidence="4 5">
    <name type="scientific">Branchiibius hedensis</name>
    <dbReference type="NCBI Taxonomy" id="672460"/>
    <lineage>
        <taxon>Bacteria</taxon>
        <taxon>Bacillati</taxon>
        <taxon>Actinomycetota</taxon>
        <taxon>Actinomycetes</taxon>
        <taxon>Micrococcales</taxon>
        <taxon>Dermacoccaceae</taxon>
        <taxon>Branchiibius</taxon>
    </lineage>
</organism>
<dbReference type="GO" id="GO:0031167">
    <property type="term" value="P:rRNA methylation"/>
    <property type="evidence" value="ECO:0007669"/>
    <property type="project" value="InterPro"/>
</dbReference>
<evidence type="ECO:0000256" key="3">
    <source>
        <dbReference type="SAM" id="MobiDB-lite"/>
    </source>
</evidence>
<dbReference type="NCBIfam" id="TIGR00095">
    <property type="entry name" value="16S rRNA (guanine(966)-N(2))-methyltransferase RsmD"/>
    <property type="match status" value="1"/>
</dbReference>
<evidence type="ECO:0000256" key="1">
    <source>
        <dbReference type="ARBA" id="ARBA00022603"/>
    </source>
</evidence>
<protein>
    <submittedName>
        <fullName evidence="4">16S rRNA (Guanine966-N2)-methyltransferase</fullName>
    </submittedName>
</protein>